<comment type="subcellular location">
    <subcellularLocation>
        <location evidence="1">Secreted</location>
    </subcellularLocation>
</comment>
<keyword evidence="4" id="KW-0732">Signal</keyword>
<dbReference type="InterPro" id="IPR005468">
    <property type="entry name" value="Avidin/str"/>
</dbReference>
<dbReference type="Pfam" id="PF01382">
    <property type="entry name" value="Avidin"/>
    <property type="match status" value="2"/>
</dbReference>
<sequence>MLDHWCKKRNVSIIGLRMYLVAIVCGLFPIVLGHALTGDEDNPFCLSVGKADGFYQLSGKYLKPDNDTTLLSWIVAYRNELYGNSNSTVAWSGIHYADEGTLYTHWLLTHFYPRPRLWKTTMINHDDFQKTKALTSQAFCDLAVPDHQNECGIAGVWRNQLQSVMKFTCIGGHIEGKYFTAVGNADGFYTLSGKYLKPDDDTTVVGWVVAFSNDMYGNSNSTTAWSGIHYADEGTLYTHWLLTHFYPRAQLWKTTMINHDDFKKWLVNCDTKRKAYPKAMPHLRALTADPMKPLMSEARAKTGRKVKKIKPRNYYSCWLCDRSVIDRLRHLEQEHKMEAGTFNFVYTRGPFPESRENFRKGDQQTRHS</sequence>
<dbReference type="GO" id="GO:0005576">
    <property type="term" value="C:extracellular region"/>
    <property type="evidence" value="ECO:0007669"/>
    <property type="project" value="UniProtKB-SubCell"/>
</dbReference>
<dbReference type="EMBL" id="JAIWYP010000005">
    <property type="protein sequence ID" value="KAH3820433.1"/>
    <property type="molecule type" value="Genomic_DNA"/>
</dbReference>
<dbReference type="PRINTS" id="PR00709">
    <property type="entry name" value="AVIDIN"/>
</dbReference>
<dbReference type="GO" id="GO:0009374">
    <property type="term" value="F:biotin binding"/>
    <property type="evidence" value="ECO:0007669"/>
    <property type="project" value="InterPro"/>
</dbReference>
<dbReference type="Gene3D" id="2.40.128.30">
    <property type="entry name" value="Avidin-like"/>
    <property type="match status" value="2"/>
</dbReference>
<dbReference type="PROSITE" id="PS51326">
    <property type="entry name" value="AVIDIN_2"/>
    <property type="match status" value="1"/>
</dbReference>
<gene>
    <name evidence="7" type="ORF">DPMN_122179</name>
</gene>
<dbReference type="AlphaFoldDB" id="A0A9D4GP61"/>
<protein>
    <submittedName>
        <fullName evidence="7">Uncharacterized protein</fullName>
    </submittedName>
</protein>
<dbReference type="InterPro" id="IPR051764">
    <property type="entry name" value="Avidin/Streptavidin-rel"/>
</dbReference>
<comment type="similarity">
    <text evidence="2">Belongs to the avidin/streptavidin family.</text>
</comment>
<feature type="transmembrane region" description="Helical" evidence="6">
    <location>
        <begin position="16"/>
        <end position="36"/>
    </location>
</feature>
<evidence type="ECO:0000256" key="2">
    <source>
        <dbReference type="ARBA" id="ARBA00006297"/>
    </source>
</evidence>
<evidence type="ECO:0000256" key="3">
    <source>
        <dbReference type="ARBA" id="ARBA00022525"/>
    </source>
</evidence>
<comment type="caution">
    <text evidence="7">The sequence shown here is derived from an EMBL/GenBank/DDBJ whole genome shotgun (WGS) entry which is preliminary data.</text>
</comment>
<keyword evidence="6" id="KW-0812">Transmembrane</keyword>
<evidence type="ECO:0000256" key="6">
    <source>
        <dbReference type="SAM" id="Phobius"/>
    </source>
</evidence>
<proteinExistence type="inferred from homology"/>
<keyword evidence="6" id="KW-0472">Membrane</keyword>
<dbReference type="PANTHER" id="PTHR34399">
    <property type="entry name" value="AVIDIN-RELATED"/>
    <property type="match status" value="1"/>
</dbReference>
<dbReference type="InterPro" id="IPR036896">
    <property type="entry name" value="Avidin-like_sf"/>
</dbReference>
<dbReference type="Proteomes" id="UP000828390">
    <property type="component" value="Unassembled WGS sequence"/>
</dbReference>
<reference evidence="7" key="1">
    <citation type="journal article" date="2019" name="bioRxiv">
        <title>The Genome of the Zebra Mussel, Dreissena polymorpha: A Resource for Invasive Species Research.</title>
        <authorList>
            <person name="McCartney M.A."/>
            <person name="Auch B."/>
            <person name="Kono T."/>
            <person name="Mallez S."/>
            <person name="Zhang Y."/>
            <person name="Obille A."/>
            <person name="Becker A."/>
            <person name="Abrahante J.E."/>
            <person name="Garbe J."/>
            <person name="Badalamenti J.P."/>
            <person name="Herman A."/>
            <person name="Mangelson H."/>
            <person name="Liachko I."/>
            <person name="Sullivan S."/>
            <person name="Sone E.D."/>
            <person name="Koren S."/>
            <person name="Silverstein K.A.T."/>
            <person name="Beckman K.B."/>
            <person name="Gohl D.M."/>
        </authorList>
    </citation>
    <scope>NUCLEOTIDE SEQUENCE</scope>
    <source>
        <strain evidence="7">Duluth1</strain>
        <tissue evidence="7">Whole animal</tissue>
    </source>
</reference>
<accession>A0A9D4GP61</accession>
<evidence type="ECO:0000256" key="4">
    <source>
        <dbReference type="ARBA" id="ARBA00022729"/>
    </source>
</evidence>
<organism evidence="7 8">
    <name type="scientific">Dreissena polymorpha</name>
    <name type="common">Zebra mussel</name>
    <name type="synonym">Mytilus polymorpha</name>
    <dbReference type="NCBI Taxonomy" id="45954"/>
    <lineage>
        <taxon>Eukaryota</taxon>
        <taxon>Metazoa</taxon>
        <taxon>Spiralia</taxon>
        <taxon>Lophotrochozoa</taxon>
        <taxon>Mollusca</taxon>
        <taxon>Bivalvia</taxon>
        <taxon>Autobranchia</taxon>
        <taxon>Heteroconchia</taxon>
        <taxon>Euheterodonta</taxon>
        <taxon>Imparidentia</taxon>
        <taxon>Neoheterodontei</taxon>
        <taxon>Myida</taxon>
        <taxon>Dreissenoidea</taxon>
        <taxon>Dreissenidae</taxon>
        <taxon>Dreissena</taxon>
    </lineage>
</organism>
<evidence type="ECO:0000256" key="1">
    <source>
        <dbReference type="ARBA" id="ARBA00004613"/>
    </source>
</evidence>
<evidence type="ECO:0000313" key="7">
    <source>
        <dbReference type="EMBL" id="KAH3820433.1"/>
    </source>
</evidence>
<name>A0A9D4GP61_DREPO</name>
<evidence type="ECO:0000313" key="8">
    <source>
        <dbReference type="Proteomes" id="UP000828390"/>
    </source>
</evidence>
<dbReference type="InterPro" id="IPR005469">
    <property type="entry name" value="Avidin"/>
</dbReference>
<evidence type="ECO:0000256" key="5">
    <source>
        <dbReference type="ARBA" id="ARBA00023267"/>
    </source>
</evidence>
<keyword evidence="3" id="KW-0964">Secreted</keyword>
<keyword evidence="5" id="KW-0092">Biotin</keyword>
<reference evidence="7" key="2">
    <citation type="submission" date="2020-11" db="EMBL/GenBank/DDBJ databases">
        <authorList>
            <person name="McCartney M.A."/>
            <person name="Auch B."/>
            <person name="Kono T."/>
            <person name="Mallez S."/>
            <person name="Becker A."/>
            <person name="Gohl D.M."/>
            <person name="Silverstein K.A.T."/>
            <person name="Koren S."/>
            <person name="Bechman K.B."/>
            <person name="Herman A."/>
            <person name="Abrahante J.E."/>
            <person name="Garbe J."/>
        </authorList>
    </citation>
    <scope>NUCLEOTIDE SEQUENCE</scope>
    <source>
        <strain evidence="7">Duluth1</strain>
        <tissue evidence="7">Whole animal</tissue>
    </source>
</reference>
<keyword evidence="6" id="KW-1133">Transmembrane helix</keyword>
<dbReference type="SUPFAM" id="SSF50876">
    <property type="entry name" value="Avidin/streptavidin"/>
    <property type="match status" value="2"/>
</dbReference>
<keyword evidence="8" id="KW-1185">Reference proteome</keyword>